<dbReference type="EMBL" id="ML179041">
    <property type="protein sequence ID" value="THV06727.1"/>
    <property type="molecule type" value="Genomic_DNA"/>
</dbReference>
<evidence type="ECO:0000313" key="2">
    <source>
        <dbReference type="Proteomes" id="UP000297245"/>
    </source>
</evidence>
<keyword evidence="2" id="KW-1185">Reference proteome</keyword>
<gene>
    <name evidence="1" type="ORF">K435DRAFT_452448</name>
</gene>
<accession>A0A4S8MU53</accession>
<sequence length="370" mass="42266">MKLISSEDLKFDIPQFYSYRHLCGESQILLTGQSTTRAKFAVTFVKAPFGGYSYEYATMEPNRDITIYCHSLDIPAHAIFDSFVSEWNKYHRHPLWPLVSFELRDVCKLTPGHWVQGSLKSVLDPIKPGSNGALEIEYRVIRNNSFEEKKSQQIGMLLAWERMVGMVPPSSWITPSRPIHCSSWMQVSTLSFVGSGSEIHPHITYPPTVAAHIWVPRQWESVGLNPLYLTQRLPCSKISVCSPKALEKGGCLSKEEAYSLVGRTVQFAIKAPMNQKIMFPSENKGQCSRSPPDYQVLVFISFIWGFDPERMILRGIERESTERCRSFFVGNEKRFPVVDDRAAWRNANRNELEPIRPLWIGAIETSGERQ</sequence>
<name>A0A4S8MU53_DENBC</name>
<dbReference type="AlphaFoldDB" id="A0A4S8MU53"/>
<protein>
    <submittedName>
        <fullName evidence="1">Uncharacterized protein</fullName>
    </submittedName>
</protein>
<evidence type="ECO:0000313" key="1">
    <source>
        <dbReference type="EMBL" id="THV06727.1"/>
    </source>
</evidence>
<organism evidence="1 2">
    <name type="scientific">Dendrothele bispora (strain CBS 962.96)</name>
    <dbReference type="NCBI Taxonomy" id="1314807"/>
    <lineage>
        <taxon>Eukaryota</taxon>
        <taxon>Fungi</taxon>
        <taxon>Dikarya</taxon>
        <taxon>Basidiomycota</taxon>
        <taxon>Agaricomycotina</taxon>
        <taxon>Agaricomycetes</taxon>
        <taxon>Agaricomycetidae</taxon>
        <taxon>Agaricales</taxon>
        <taxon>Agaricales incertae sedis</taxon>
        <taxon>Dendrothele</taxon>
    </lineage>
</organism>
<proteinExistence type="predicted"/>
<dbReference type="OrthoDB" id="3356389at2759"/>
<reference evidence="1 2" key="1">
    <citation type="journal article" date="2019" name="Nat. Ecol. Evol.">
        <title>Megaphylogeny resolves global patterns of mushroom evolution.</title>
        <authorList>
            <person name="Varga T."/>
            <person name="Krizsan K."/>
            <person name="Foldi C."/>
            <person name="Dima B."/>
            <person name="Sanchez-Garcia M."/>
            <person name="Sanchez-Ramirez S."/>
            <person name="Szollosi G.J."/>
            <person name="Szarkandi J.G."/>
            <person name="Papp V."/>
            <person name="Albert L."/>
            <person name="Andreopoulos W."/>
            <person name="Angelini C."/>
            <person name="Antonin V."/>
            <person name="Barry K.W."/>
            <person name="Bougher N.L."/>
            <person name="Buchanan P."/>
            <person name="Buyck B."/>
            <person name="Bense V."/>
            <person name="Catcheside P."/>
            <person name="Chovatia M."/>
            <person name="Cooper J."/>
            <person name="Damon W."/>
            <person name="Desjardin D."/>
            <person name="Finy P."/>
            <person name="Geml J."/>
            <person name="Haridas S."/>
            <person name="Hughes K."/>
            <person name="Justo A."/>
            <person name="Karasinski D."/>
            <person name="Kautmanova I."/>
            <person name="Kiss B."/>
            <person name="Kocsube S."/>
            <person name="Kotiranta H."/>
            <person name="LaButti K.M."/>
            <person name="Lechner B.E."/>
            <person name="Liimatainen K."/>
            <person name="Lipzen A."/>
            <person name="Lukacs Z."/>
            <person name="Mihaltcheva S."/>
            <person name="Morgado L.N."/>
            <person name="Niskanen T."/>
            <person name="Noordeloos M.E."/>
            <person name="Ohm R.A."/>
            <person name="Ortiz-Santana B."/>
            <person name="Ovrebo C."/>
            <person name="Racz N."/>
            <person name="Riley R."/>
            <person name="Savchenko A."/>
            <person name="Shiryaev A."/>
            <person name="Soop K."/>
            <person name="Spirin V."/>
            <person name="Szebenyi C."/>
            <person name="Tomsovsky M."/>
            <person name="Tulloss R.E."/>
            <person name="Uehling J."/>
            <person name="Grigoriev I.V."/>
            <person name="Vagvolgyi C."/>
            <person name="Papp T."/>
            <person name="Martin F.M."/>
            <person name="Miettinen O."/>
            <person name="Hibbett D.S."/>
            <person name="Nagy L.G."/>
        </authorList>
    </citation>
    <scope>NUCLEOTIDE SEQUENCE [LARGE SCALE GENOMIC DNA]</scope>
    <source>
        <strain evidence="1 2">CBS 962.96</strain>
    </source>
</reference>
<dbReference type="Proteomes" id="UP000297245">
    <property type="component" value="Unassembled WGS sequence"/>
</dbReference>